<dbReference type="GO" id="GO:0022857">
    <property type="term" value="F:transmembrane transporter activity"/>
    <property type="evidence" value="ECO:0007669"/>
    <property type="project" value="InterPro"/>
</dbReference>
<evidence type="ECO:0000313" key="10">
    <source>
        <dbReference type="Proteomes" id="UP000295678"/>
    </source>
</evidence>
<evidence type="ECO:0000256" key="6">
    <source>
        <dbReference type="ARBA" id="ARBA00023136"/>
    </source>
</evidence>
<dbReference type="PANTHER" id="PTHR30558">
    <property type="entry name" value="EXBD MEMBRANE COMPONENT OF PMF-DRIVEN MACROMOLECULE IMPORT SYSTEM"/>
    <property type="match status" value="1"/>
</dbReference>
<dbReference type="InterPro" id="IPR003400">
    <property type="entry name" value="ExbD"/>
</dbReference>
<dbReference type="Proteomes" id="UP000295678">
    <property type="component" value="Unassembled WGS sequence"/>
</dbReference>
<comment type="subcellular location">
    <subcellularLocation>
        <location evidence="1">Cell membrane</location>
        <topology evidence="1">Single-pass membrane protein</topology>
    </subcellularLocation>
    <subcellularLocation>
        <location evidence="7">Cell membrane</location>
        <topology evidence="7">Single-pass type II membrane protein</topology>
    </subcellularLocation>
</comment>
<feature type="transmembrane region" description="Helical" evidence="8">
    <location>
        <begin position="15"/>
        <end position="35"/>
    </location>
</feature>
<keyword evidence="7" id="KW-0653">Protein transport</keyword>
<evidence type="ECO:0000256" key="4">
    <source>
        <dbReference type="ARBA" id="ARBA00022692"/>
    </source>
</evidence>
<evidence type="ECO:0000256" key="8">
    <source>
        <dbReference type="SAM" id="Phobius"/>
    </source>
</evidence>
<dbReference type="GO" id="GO:0015031">
    <property type="term" value="P:protein transport"/>
    <property type="evidence" value="ECO:0007669"/>
    <property type="project" value="UniProtKB-KW"/>
</dbReference>
<evidence type="ECO:0000256" key="1">
    <source>
        <dbReference type="ARBA" id="ARBA00004162"/>
    </source>
</evidence>
<evidence type="ECO:0000313" key="9">
    <source>
        <dbReference type="EMBL" id="TCT10619.1"/>
    </source>
</evidence>
<keyword evidence="6 8" id="KW-0472">Membrane</keyword>
<proteinExistence type="inferred from homology"/>
<comment type="caution">
    <text evidence="9">The sequence shown here is derived from an EMBL/GenBank/DDBJ whole genome shotgun (WGS) entry which is preliminary data.</text>
</comment>
<dbReference type="RefSeq" id="WP_132806468.1">
    <property type="nucleotide sequence ID" value="NZ_SMAK01000005.1"/>
</dbReference>
<dbReference type="Pfam" id="PF02472">
    <property type="entry name" value="ExbD"/>
    <property type="match status" value="1"/>
</dbReference>
<dbReference type="EMBL" id="SMAK01000005">
    <property type="protein sequence ID" value="TCT10619.1"/>
    <property type="molecule type" value="Genomic_DNA"/>
</dbReference>
<dbReference type="GO" id="GO:0005886">
    <property type="term" value="C:plasma membrane"/>
    <property type="evidence" value="ECO:0007669"/>
    <property type="project" value="UniProtKB-SubCell"/>
</dbReference>
<gene>
    <name evidence="9" type="ORF">EDC22_105118</name>
</gene>
<evidence type="ECO:0000256" key="2">
    <source>
        <dbReference type="ARBA" id="ARBA00005811"/>
    </source>
</evidence>
<keyword evidence="5 8" id="KW-1133">Transmembrane helix</keyword>
<evidence type="ECO:0000256" key="5">
    <source>
        <dbReference type="ARBA" id="ARBA00022989"/>
    </source>
</evidence>
<name>A0A4R3ME90_9HYPH</name>
<keyword evidence="10" id="KW-1185">Reference proteome</keyword>
<comment type="similarity">
    <text evidence="2 7">Belongs to the ExbD/TolR family.</text>
</comment>
<sequence length="135" mass="14343">MRLVSTPRPRTDDGVVPLINVVFLLLIFFLIAGTLMPRADFRVDFARTAESPASRPPADAIYVSQAGFVSWRGQALSPDRLGEAVAADPALDRSAPLPVVLDRALPAGDLSAILAALAGAGVQQVRLVTRREAGR</sequence>
<keyword evidence="4 7" id="KW-0812">Transmembrane</keyword>
<evidence type="ECO:0000256" key="3">
    <source>
        <dbReference type="ARBA" id="ARBA00022475"/>
    </source>
</evidence>
<keyword evidence="7" id="KW-0813">Transport</keyword>
<protein>
    <submittedName>
        <fullName evidence="9">Biopolymer transport protein ExbD</fullName>
    </submittedName>
</protein>
<organism evidence="9 10">
    <name type="scientific">Tepidamorphus gemmatus</name>
    <dbReference type="NCBI Taxonomy" id="747076"/>
    <lineage>
        <taxon>Bacteria</taxon>
        <taxon>Pseudomonadati</taxon>
        <taxon>Pseudomonadota</taxon>
        <taxon>Alphaproteobacteria</taxon>
        <taxon>Hyphomicrobiales</taxon>
        <taxon>Tepidamorphaceae</taxon>
        <taxon>Tepidamorphus</taxon>
    </lineage>
</organism>
<accession>A0A4R3ME90</accession>
<reference evidence="9 10" key="1">
    <citation type="submission" date="2019-03" db="EMBL/GenBank/DDBJ databases">
        <title>Genomic Encyclopedia of Type Strains, Phase IV (KMG-IV): sequencing the most valuable type-strain genomes for metagenomic binning, comparative biology and taxonomic classification.</title>
        <authorList>
            <person name="Goeker M."/>
        </authorList>
    </citation>
    <scope>NUCLEOTIDE SEQUENCE [LARGE SCALE GENOMIC DNA]</scope>
    <source>
        <strain evidence="9 10">DSM 19345</strain>
    </source>
</reference>
<dbReference type="AlphaFoldDB" id="A0A4R3ME90"/>
<evidence type="ECO:0000256" key="7">
    <source>
        <dbReference type="RuleBase" id="RU003879"/>
    </source>
</evidence>
<keyword evidence="3" id="KW-1003">Cell membrane</keyword>